<dbReference type="AlphaFoldDB" id="A0A9D2H3Q2"/>
<dbReference type="InterPro" id="IPR035398">
    <property type="entry name" value="Bac_rhamnosid_C"/>
</dbReference>
<evidence type="ECO:0000259" key="6">
    <source>
        <dbReference type="Pfam" id="PF08531"/>
    </source>
</evidence>
<evidence type="ECO:0000259" key="5">
    <source>
        <dbReference type="Pfam" id="PF05592"/>
    </source>
</evidence>
<dbReference type="Gene3D" id="2.60.120.260">
    <property type="entry name" value="Galactose-binding domain-like"/>
    <property type="match status" value="2"/>
</dbReference>
<evidence type="ECO:0000313" key="9">
    <source>
        <dbReference type="EMBL" id="HJA03968.1"/>
    </source>
</evidence>
<comment type="catalytic activity">
    <reaction evidence="1">
        <text>Hydrolysis of terminal non-reducing alpha-L-rhamnose residues in alpha-L-rhamnosides.</text>
        <dbReference type="EC" id="3.2.1.40"/>
    </reaction>
</comment>
<proteinExistence type="predicted"/>
<dbReference type="Pfam" id="PF08531">
    <property type="entry name" value="Bac_rhamnosid_N"/>
    <property type="match status" value="1"/>
</dbReference>
<dbReference type="Proteomes" id="UP000824220">
    <property type="component" value="Unassembled WGS sequence"/>
</dbReference>
<evidence type="ECO:0000256" key="1">
    <source>
        <dbReference type="ARBA" id="ARBA00001445"/>
    </source>
</evidence>
<dbReference type="PANTHER" id="PTHR33307:SF6">
    <property type="entry name" value="ALPHA-RHAMNOSIDASE (EUROFUNG)-RELATED"/>
    <property type="match status" value="1"/>
</dbReference>
<feature type="domain" description="Bacterial alpha-L-rhamnosidase N-terminal" evidence="6">
    <location>
        <begin position="170"/>
        <end position="340"/>
    </location>
</feature>
<feature type="domain" description="Alpha-L-rhamnosidase C-terminal" evidence="8">
    <location>
        <begin position="800"/>
        <end position="875"/>
    </location>
</feature>
<reference evidence="9" key="2">
    <citation type="submission" date="2021-04" db="EMBL/GenBank/DDBJ databases">
        <authorList>
            <person name="Gilroy R."/>
        </authorList>
    </citation>
    <scope>NUCLEOTIDE SEQUENCE</scope>
    <source>
        <strain evidence="9">ChiHjej8B7-3636</strain>
    </source>
</reference>
<evidence type="ECO:0000313" key="10">
    <source>
        <dbReference type="Proteomes" id="UP000824220"/>
    </source>
</evidence>
<dbReference type="GO" id="GO:0005975">
    <property type="term" value="P:carbohydrate metabolic process"/>
    <property type="evidence" value="ECO:0007669"/>
    <property type="project" value="InterPro"/>
</dbReference>
<feature type="domain" description="Alpha-L-rhamnosidase concanavalin-like" evidence="5">
    <location>
        <begin position="351"/>
        <end position="436"/>
    </location>
</feature>
<keyword evidence="3 9" id="KW-0378">Hydrolase</keyword>
<protein>
    <recommendedName>
        <fullName evidence="2">alpha-L-rhamnosidase</fullName>
        <ecNumber evidence="2">3.2.1.40</ecNumber>
    </recommendedName>
</protein>
<evidence type="ECO:0000259" key="7">
    <source>
        <dbReference type="Pfam" id="PF17389"/>
    </source>
</evidence>
<evidence type="ECO:0000259" key="8">
    <source>
        <dbReference type="Pfam" id="PF17390"/>
    </source>
</evidence>
<feature type="region of interest" description="Disordered" evidence="4">
    <location>
        <begin position="123"/>
        <end position="153"/>
    </location>
</feature>
<dbReference type="Pfam" id="PF17390">
    <property type="entry name" value="Bac_rhamnosid_C"/>
    <property type="match status" value="1"/>
</dbReference>
<dbReference type="EMBL" id="DXAM01000051">
    <property type="protein sequence ID" value="HJA03968.1"/>
    <property type="molecule type" value="Genomic_DNA"/>
</dbReference>
<dbReference type="InterPro" id="IPR013737">
    <property type="entry name" value="Bac_rhamnosid_N"/>
</dbReference>
<feature type="domain" description="Alpha-L-rhamnosidase six-hairpin glycosidase" evidence="7">
    <location>
        <begin position="451"/>
        <end position="798"/>
    </location>
</feature>
<dbReference type="PANTHER" id="PTHR33307">
    <property type="entry name" value="ALPHA-RHAMNOSIDASE (EUROFUNG)"/>
    <property type="match status" value="1"/>
</dbReference>
<gene>
    <name evidence="9" type="ORF">H9800_03825</name>
</gene>
<dbReference type="InterPro" id="IPR008928">
    <property type="entry name" value="6-hairpin_glycosidase_sf"/>
</dbReference>
<evidence type="ECO:0000256" key="4">
    <source>
        <dbReference type="SAM" id="MobiDB-lite"/>
    </source>
</evidence>
<reference evidence="9" key="1">
    <citation type="journal article" date="2021" name="PeerJ">
        <title>Extensive microbial diversity within the chicken gut microbiome revealed by metagenomics and culture.</title>
        <authorList>
            <person name="Gilroy R."/>
            <person name="Ravi A."/>
            <person name="Getino M."/>
            <person name="Pursley I."/>
            <person name="Horton D.L."/>
            <person name="Alikhan N.F."/>
            <person name="Baker D."/>
            <person name="Gharbi K."/>
            <person name="Hall N."/>
            <person name="Watson M."/>
            <person name="Adriaenssens E.M."/>
            <person name="Foster-Nyarko E."/>
            <person name="Jarju S."/>
            <person name="Secka A."/>
            <person name="Antonio M."/>
            <person name="Oren A."/>
            <person name="Chaudhuri R.R."/>
            <person name="La Ragione R."/>
            <person name="Hildebrand F."/>
            <person name="Pallen M.J."/>
        </authorList>
    </citation>
    <scope>NUCLEOTIDE SEQUENCE</scope>
    <source>
        <strain evidence="9">ChiHjej8B7-3636</strain>
    </source>
</reference>
<accession>A0A9D2H3Q2</accession>
<sequence>MPQSDRPVVAELRAGRRGSPRFVASSRPDLTWLVSAAPDGWRQASAVLERRTADGRIHAVPHRSDESAMVVWPFDPLTAYETAHVRVTVEGEDGRRSLPSAWVAVEAGPLGPDDWSAAFIASRDDRSGERTTDPSVAHGATTDQVRDDLASDDDDRGVTRFRRDLTIDARVSRALLSYTAHGIVDVLLDDATVSDDMLAPGWTAYDDRLLFRTVDVTDALDVGAHTLGARVAPGWFAEHYGFDGDFRRTWHGQRALSAQLRIEYADGRIETIVSDGSWQATTVDAITFSSIYQGERCDARRTDDGLAVTGALPDAAPAVTADADPARLRPADLPPVRVTETRDVAAVLAGPDGETILDFGQNLVGRLRITVSGPAGTEVVLRHAEVLENGALGTRPLRYAAATDRFTLAGTGEEEFAPRFTFHGFRYAQIDGVPADRVSAVAEVLHTDLPRTGFLSTGVAALDRLHENVVWGTRGNFVTVPTDCPQRDERLGWTGDIQVFAPTASFLFDVDAFLSSWLSDFAADQARLSGVGPLYSPMIDQDLFPPTPMAAWSDAATVVPMVLWERFRDRRTLETQFTSMASWVDVVEREAPDGLWNTGMQLADWLDPTAPPERPFEAQTDPYLVATAYYARSAALVAEAARILDESEQAERYSALSERARGAFQRTYLTDEGRLTSDSQTAYALAIAFDLVPAHLVQTAGDRLAEIVEAGRHRIGTGFVGTPIVSDALTKTGHRGTAQRMLQTDELPSWLYPVSQGATTVWERWDSILPDGSINPGEMTSFNHYALGAVADWMHRDIGGIAPLDPAYRRVLVRPRAGLTDSARASYDSLYGEFRVEWRAARPALGQDSPLEATIVVPANACAVVDLPGADPIEVGSGTHVFSP</sequence>
<evidence type="ECO:0000256" key="2">
    <source>
        <dbReference type="ARBA" id="ARBA00012652"/>
    </source>
</evidence>
<dbReference type="InterPro" id="IPR012341">
    <property type="entry name" value="6hp_glycosidase-like_sf"/>
</dbReference>
<dbReference type="EC" id="3.2.1.40" evidence="2"/>
<dbReference type="Pfam" id="PF25788">
    <property type="entry name" value="Ig_Rha78A_N"/>
    <property type="match status" value="1"/>
</dbReference>
<dbReference type="InterPro" id="IPR008902">
    <property type="entry name" value="Rhamnosid_concanavalin"/>
</dbReference>
<dbReference type="InterPro" id="IPR035396">
    <property type="entry name" value="Bac_rhamnosid6H"/>
</dbReference>
<dbReference type="Gene3D" id="2.60.420.10">
    <property type="entry name" value="Maltose phosphorylase, domain 3"/>
    <property type="match status" value="1"/>
</dbReference>
<organism evidence="9 10">
    <name type="scientific">Candidatus Microbacterium stercoravium</name>
    <dbReference type="NCBI Taxonomy" id="2838697"/>
    <lineage>
        <taxon>Bacteria</taxon>
        <taxon>Bacillati</taxon>
        <taxon>Actinomycetota</taxon>
        <taxon>Actinomycetes</taxon>
        <taxon>Micrococcales</taxon>
        <taxon>Microbacteriaceae</taxon>
        <taxon>Microbacterium</taxon>
    </lineage>
</organism>
<name>A0A9D2H3Q2_9MICO</name>
<feature type="compositionally biased region" description="Basic and acidic residues" evidence="4">
    <location>
        <begin position="123"/>
        <end position="132"/>
    </location>
</feature>
<dbReference type="GO" id="GO:0030596">
    <property type="term" value="F:alpha-L-rhamnosidase activity"/>
    <property type="evidence" value="ECO:0007669"/>
    <property type="project" value="UniProtKB-EC"/>
</dbReference>
<dbReference type="PIRSF" id="PIRSF010631">
    <property type="entry name" value="A-rhamnsds"/>
    <property type="match status" value="1"/>
</dbReference>
<evidence type="ECO:0000256" key="3">
    <source>
        <dbReference type="ARBA" id="ARBA00022801"/>
    </source>
</evidence>
<comment type="caution">
    <text evidence="9">The sequence shown here is derived from an EMBL/GenBank/DDBJ whole genome shotgun (WGS) entry which is preliminary data.</text>
</comment>
<dbReference type="SUPFAM" id="SSF48208">
    <property type="entry name" value="Six-hairpin glycosidases"/>
    <property type="match status" value="1"/>
</dbReference>
<dbReference type="Pfam" id="PF05592">
    <property type="entry name" value="Bac_rhamnosid"/>
    <property type="match status" value="1"/>
</dbReference>
<dbReference type="InterPro" id="IPR016007">
    <property type="entry name" value="Alpha_rhamnosid"/>
</dbReference>
<dbReference type="Gene3D" id="1.50.10.10">
    <property type="match status" value="1"/>
</dbReference>
<dbReference type="Pfam" id="PF17389">
    <property type="entry name" value="Bac_rhamnosid6H"/>
    <property type="match status" value="1"/>
</dbReference>